<dbReference type="RefSeq" id="WP_074630556.1">
    <property type="nucleotide sequence ID" value="NZ_FNKY01000001.1"/>
</dbReference>
<name>A0ABY0T6E8_9PROT</name>
<organism evidence="1 2">
    <name type="scientific">Nitrosospira multiformis</name>
    <dbReference type="NCBI Taxonomy" id="1231"/>
    <lineage>
        <taxon>Bacteria</taxon>
        <taxon>Pseudomonadati</taxon>
        <taxon>Pseudomonadota</taxon>
        <taxon>Betaproteobacteria</taxon>
        <taxon>Nitrosomonadales</taxon>
        <taxon>Nitrosomonadaceae</taxon>
        <taxon>Nitrosospira</taxon>
    </lineage>
</organism>
<keyword evidence="2" id="KW-1185">Reference proteome</keyword>
<evidence type="ECO:0000313" key="1">
    <source>
        <dbReference type="EMBL" id="SDQ32769.1"/>
    </source>
</evidence>
<protein>
    <recommendedName>
        <fullName evidence="3">Lipoprotein</fullName>
    </recommendedName>
</protein>
<proteinExistence type="predicted"/>
<sequence>MILTRFVFISAFFLIFSLTGCGKEPHYDDSIPHEYITALTTDKQLTTFSASEAKYLLSGVNHFKPGECQGQLDNINERKAKLWMGTLNQTEGRDIKGVVFMCEIDIGEDQECLNKMLNHISDDGERGTAKTFARTLRLCRITKIIGKEKAVLLRNE</sequence>
<evidence type="ECO:0000313" key="2">
    <source>
        <dbReference type="Proteomes" id="UP000183471"/>
    </source>
</evidence>
<dbReference type="EMBL" id="FNKY01000001">
    <property type="protein sequence ID" value="SDQ32769.1"/>
    <property type="molecule type" value="Genomic_DNA"/>
</dbReference>
<reference evidence="1 2" key="1">
    <citation type="submission" date="2016-10" db="EMBL/GenBank/DDBJ databases">
        <authorList>
            <person name="Varghese N."/>
            <person name="Submissions S."/>
        </authorList>
    </citation>
    <scope>NUCLEOTIDE SEQUENCE [LARGE SCALE GENOMIC DNA]</scope>
    <source>
        <strain evidence="1 2">Nl1</strain>
    </source>
</reference>
<dbReference type="Proteomes" id="UP000183471">
    <property type="component" value="Unassembled WGS sequence"/>
</dbReference>
<comment type="caution">
    <text evidence="1">The sequence shown here is derived from an EMBL/GenBank/DDBJ whole genome shotgun (WGS) entry which is preliminary data.</text>
</comment>
<dbReference type="PROSITE" id="PS51257">
    <property type="entry name" value="PROKAR_LIPOPROTEIN"/>
    <property type="match status" value="1"/>
</dbReference>
<gene>
    <name evidence="1" type="ORF">SAMN05216402_0395</name>
</gene>
<accession>A0ABY0T6E8</accession>
<evidence type="ECO:0008006" key="3">
    <source>
        <dbReference type="Google" id="ProtNLM"/>
    </source>
</evidence>